<evidence type="ECO:0000256" key="2">
    <source>
        <dbReference type="PROSITE-ProRule" id="PRU00267"/>
    </source>
</evidence>
<feature type="region of interest" description="Disordered" evidence="3">
    <location>
        <begin position="239"/>
        <end position="283"/>
    </location>
</feature>
<dbReference type="GO" id="GO:0003677">
    <property type="term" value="F:DNA binding"/>
    <property type="evidence" value="ECO:0007669"/>
    <property type="project" value="UniProtKB-UniRule"/>
</dbReference>
<evidence type="ECO:0000313" key="6">
    <source>
        <dbReference type="Proteomes" id="UP000253551"/>
    </source>
</evidence>
<dbReference type="STRING" id="4846.A0A367KUZ7"/>
<dbReference type="PANTHER" id="PTHR48112">
    <property type="entry name" value="HIGH MOBILITY GROUP PROTEIN DSP1"/>
    <property type="match status" value="1"/>
</dbReference>
<evidence type="ECO:0000313" key="5">
    <source>
        <dbReference type="EMBL" id="RCI05984.1"/>
    </source>
</evidence>
<evidence type="ECO:0000256" key="1">
    <source>
        <dbReference type="ARBA" id="ARBA00023125"/>
    </source>
</evidence>
<sequence>MLQSMYNSLSSHMYTDKKAPNSFSLFVTKRRNEQEGHYISIEQLTEEWQQMSKEQKAEFQNQSQCIQFTLDIDHRSLTDHKKPSISSSMIIPNDHSPVLHLFDHFQPPPTSSDQPTSPTFQKLNLSYSAAAEAAALESLSFNSHSVKQTTAIKRKYGILPEKVKRPPNAYLLFNRDMRRQLHDVNQGLSSGEISKTISMKWKQLSPAEKEYYLKEESKLKQQHNNEHANFIYSRRSKAEIKQASQLKRTHKASPIEPKKKPNLIGGRDPRGRKKKKADDTLPKHPMSAYLHFAKKMRPIMKKRYPEARLVEISKEIGNQWRSMSTADLQPWIDLANQDKARYAREMKSRIMKESSQSMDALGDLDSDTIATVAQMVNPTIK</sequence>
<comment type="caution">
    <text evidence="5">The sequence shown here is derived from an EMBL/GenBank/DDBJ whole genome shotgun (WGS) entry which is preliminary data.</text>
</comment>
<evidence type="ECO:0000259" key="4">
    <source>
        <dbReference type="PROSITE" id="PS50118"/>
    </source>
</evidence>
<dbReference type="PROSITE" id="PS50118">
    <property type="entry name" value="HMG_BOX_2"/>
    <property type="match status" value="2"/>
</dbReference>
<dbReference type="SUPFAM" id="SSF47095">
    <property type="entry name" value="HMG-box"/>
    <property type="match status" value="3"/>
</dbReference>
<keyword evidence="1 2" id="KW-0238">DNA-binding</keyword>
<accession>A0A367KUZ7</accession>
<evidence type="ECO:0000256" key="3">
    <source>
        <dbReference type="SAM" id="MobiDB-lite"/>
    </source>
</evidence>
<feature type="domain" description="HMG box" evidence="4">
    <location>
        <begin position="163"/>
        <end position="231"/>
    </location>
</feature>
<keyword evidence="2" id="KW-0539">Nucleus</keyword>
<organism evidence="5 6">
    <name type="scientific">Rhizopus stolonifer</name>
    <name type="common">Rhizopus nigricans</name>
    <dbReference type="NCBI Taxonomy" id="4846"/>
    <lineage>
        <taxon>Eukaryota</taxon>
        <taxon>Fungi</taxon>
        <taxon>Fungi incertae sedis</taxon>
        <taxon>Mucoromycota</taxon>
        <taxon>Mucoromycotina</taxon>
        <taxon>Mucoromycetes</taxon>
        <taxon>Mucorales</taxon>
        <taxon>Mucorineae</taxon>
        <taxon>Rhizopodaceae</taxon>
        <taxon>Rhizopus</taxon>
    </lineage>
</organism>
<dbReference type="AlphaFoldDB" id="A0A367KUZ7"/>
<dbReference type="InterPro" id="IPR036910">
    <property type="entry name" value="HMG_box_dom_sf"/>
</dbReference>
<dbReference type="InterPro" id="IPR050342">
    <property type="entry name" value="HMGB"/>
</dbReference>
<proteinExistence type="predicted"/>
<dbReference type="OrthoDB" id="1919336at2759"/>
<dbReference type="Gene3D" id="1.10.30.10">
    <property type="entry name" value="High mobility group box domain"/>
    <property type="match status" value="3"/>
</dbReference>
<dbReference type="EMBL" id="PJQM01000257">
    <property type="protein sequence ID" value="RCI05984.1"/>
    <property type="molecule type" value="Genomic_DNA"/>
</dbReference>
<protein>
    <submittedName>
        <fullName evidence="5">High mobility group</fullName>
    </submittedName>
</protein>
<dbReference type="InterPro" id="IPR009071">
    <property type="entry name" value="HMG_box_dom"/>
</dbReference>
<keyword evidence="6" id="KW-1185">Reference proteome</keyword>
<dbReference type="SMART" id="SM00398">
    <property type="entry name" value="HMG"/>
    <property type="match status" value="2"/>
</dbReference>
<feature type="DNA-binding region" description="HMG box" evidence="2">
    <location>
        <begin position="163"/>
        <end position="231"/>
    </location>
</feature>
<gene>
    <name evidence="5" type="primary">HMGB2</name>
    <name evidence="5" type="ORF">CU098_013141</name>
</gene>
<dbReference type="Proteomes" id="UP000253551">
    <property type="component" value="Unassembled WGS sequence"/>
</dbReference>
<feature type="DNA-binding region" description="HMG box" evidence="2">
    <location>
        <begin position="282"/>
        <end position="350"/>
    </location>
</feature>
<name>A0A367KUZ7_RHIST</name>
<dbReference type="Pfam" id="PF00505">
    <property type="entry name" value="HMG_box"/>
    <property type="match status" value="2"/>
</dbReference>
<reference evidence="5 6" key="1">
    <citation type="journal article" date="2018" name="G3 (Bethesda)">
        <title>Phylogenetic and Phylogenomic Definition of Rhizopus Species.</title>
        <authorList>
            <person name="Gryganskyi A.P."/>
            <person name="Golan J."/>
            <person name="Dolatabadi S."/>
            <person name="Mondo S."/>
            <person name="Robb S."/>
            <person name="Idnurm A."/>
            <person name="Muszewska A."/>
            <person name="Steczkiewicz K."/>
            <person name="Masonjones S."/>
            <person name="Liao H.L."/>
            <person name="Gajdeczka M.T."/>
            <person name="Anike F."/>
            <person name="Vuek A."/>
            <person name="Anishchenko I.M."/>
            <person name="Voigt K."/>
            <person name="de Hoog G.S."/>
            <person name="Smith M.E."/>
            <person name="Heitman J."/>
            <person name="Vilgalys R."/>
            <person name="Stajich J.E."/>
        </authorList>
    </citation>
    <scope>NUCLEOTIDE SEQUENCE [LARGE SCALE GENOMIC DNA]</scope>
    <source>
        <strain evidence="5 6">LSU 92-RS-03</strain>
    </source>
</reference>
<dbReference type="GO" id="GO:0005634">
    <property type="term" value="C:nucleus"/>
    <property type="evidence" value="ECO:0007669"/>
    <property type="project" value="UniProtKB-UniRule"/>
</dbReference>
<dbReference type="CDD" id="cd01389">
    <property type="entry name" value="HMG-box_ROX1-like"/>
    <property type="match status" value="1"/>
</dbReference>
<feature type="domain" description="HMG box" evidence="4">
    <location>
        <begin position="282"/>
        <end position="350"/>
    </location>
</feature>